<dbReference type="InterPro" id="IPR036388">
    <property type="entry name" value="WH-like_DNA-bd_sf"/>
</dbReference>
<dbReference type="Pfam" id="PF01037">
    <property type="entry name" value="AsnC_trans_reg"/>
    <property type="match status" value="1"/>
</dbReference>
<sequence>MKINKDDIKQKVIPTRDIDATDRRLLRELVDDATLSYAELGEKVALSAPAAHERVKRLRRDGVIRKTAALLDPVAIKKNLLAFVHVDTSGWGVSSELMEITRNSDVEEVHSVAGDAALILKIRTEDAQSLEKLLFQLYAVPGVSSTRSYIVLSTYLERPVQPSDS</sequence>
<dbReference type="PANTHER" id="PTHR30154">
    <property type="entry name" value="LEUCINE-RESPONSIVE REGULATORY PROTEIN"/>
    <property type="match status" value="1"/>
</dbReference>
<dbReference type="Proteomes" id="UP000762586">
    <property type="component" value="Unassembled WGS sequence"/>
</dbReference>
<keyword evidence="10" id="KW-1185">Reference proteome</keyword>
<evidence type="ECO:0000313" key="5">
    <source>
        <dbReference type="EMBL" id="KGA33234.1"/>
    </source>
</evidence>
<feature type="domain" description="HTH asnC-type" evidence="4">
    <location>
        <begin position="18"/>
        <end position="92"/>
    </location>
</feature>
<dbReference type="EMBL" id="JQOD01000003">
    <property type="protein sequence ID" value="KGA33234.1"/>
    <property type="molecule type" value="Genomic_DNA"/>
</dbReference>
<keyword evidence="1" id="KW-0805">Transcription regulation</keyword>
<dbReference type="Gene3D" id="3.30.70.920">
    <property type="match status" value="1"/>
</dbReference>
<name>A0A0M2EYD9_9GAMM</name>
<evidence type="ECO:0000313" key="6">
    <source>
        <dbReference type="EMBL" id="MBN3104831.1"/>
    </source>
</evidence>
<dbReference type="GO" id="GO:0043200">
    <property type="term" value="P:response to amino acid"/>
    <property type="evidence" value="ECO:0007669"/>
    <property type="project" value="TreeGrafter"/>
</dbReference>
<dbReference type="PATRIC" id="fig|180957.27.peg.1610"/>
<dbReference type="GO" id="GO:0005829">
    <property type="term" value="C:cytosol"/>
    <property type="evidence" value="ECO:0007669"/>
    <property type="project" value="TreeGrafter"/>
</dbReference>
<dbReference type="Proteomes" id="UP000269351">
    <property type="component" value="Chromosome"/>
</dbReference>
<keyword evidence="2" id="KW-0238">DNA-binding</keyword>
<evidence type="ECO:0000256" key="2">
    <source>
        <dbReference type="ARBA" id="ARBA00023125"/>
    </source>
</evidence>
<dbReference type="Pfam" id="PF13404">
    <property type="entry name" value="HTH_AsnC-type"/>
    <property type="match status" value="1"/>
</dbReference>
<evidence type="ECO:0000313" key="7">
    <source>
        <dbReference type="EMBL" id="QPK25445.1"/>
    </source>
</evidence>
<evidence type="ECO:0000256" key="3">
    <source>
        <dbReference type="ARBA" id="ARBA00023163"/>
    </source>
</evidence>
<dbReference type="CDD" id="cd00090">
    <property type="entry name" value="HTH_ARSR"/>
    <property type="match status" value="1"/>
</dbReference>
<reference evidence="6 10" key="2">
    <citation type="submission" date="2020-07" db="EMBL/GenBank/DDBJ databases">
        <title>A pangenomic view of the genus Pectobacterium provides insights into genome organization, phylogeny, and virulence.</title>
        <authorList>
            <person name="Jonkheer E."/>
            <person name="Brankovics B."/>
            <person name="Houwers I."/>
            <person name="Van Der Wolf J."/>
            <person name="Bonants P."/>
            <person name="Vreeburg R."/>
            <person name="Bollema R."/>
            <person name="De Haan J."/>
            <person name="Berke L."/>
            <person name="De Ridder D."/>
            <person name="Smit S."/>
            <person name="Van Der Lee T.A.J."/>
        </authorList>
    </citation>
    <scope>NUCLEOTIDE SEQUENCE [LARGE SCALE GENOMIC DNA]</scope>
    <source>
        <strain evidence="6 10">NAK:384</strain>
    </source>
</reference>
<dbReference type="EMBL" id="CP065031">
    <property type="protein sequence ID" value="QPK25445.1"/>
    <property type="molecule type" value="Genomic_DNA"/>
</dbReference>
<dbReference type="OrthoDB" id="9809462at2"/>
<dbReference type="GeneID" id="57243701"/>
<keyword evidence="3" id="KW-0804">Transcription</keyword>
<dbReference type="GO" id="GO:0006355">
    <property type="term" value="P:regulation of DNA-templated transcription"/>
    <property type="evidence" value="ECO:0007669"/>
    <property type="project" value="UniProtKB-ARBA"/>
</dbReference>
<evidence type="ECO:0000259" key="4">
    <source>
        <dbReference type="PROSITE" id="PS50956"/>
    </source>
</evidence>
<evidence type="ECO:0000313" key="10">
    <source>
        <dbReference type="Proteomes" id="UP000762586"/>
    </source>
</evidence>
<dbReference type="InterPro" id="IPR011008">
    <property type="entry name" value="Dimeric_a/b-barrel"/>
</dbReference>
<dbReference type="AlphaFoldDB" id="A0A0M2EYD9"/>
<dbReference type="InterPro" id="IPR019887">
    <property type="entry name" value="Tscrpt_reg_AsnC/Lrp_C"/>
</dbReference>
<dbReference type="PROSITE" id="PS00519">
    <property type="entry name" value="HTH_ASNC_1"/>
    <property type="match status" value="1"/>
</dbReference>
<reference evidence="5 8" key="1">
    <citation type="submission" date="2014-08" db="EMBL/GenBank/DDBJ databases">
        <title>Genome sequences of NCPPB Pectobacterium isolates.</title>
        <authorList>
            <person name="Glover R.H."/>
            <person name="Sapp M."/>
            <person name="Elphinstone J."/>
        </authorList>
    </citation>
    <scope>NUCLEOTIDE SEQUENCE [LARGE SCALE GENOMIC DNA]</scope>
    <source>
        <strain evidence="5 8">LMG 21372</strain>
    </source>
</reference>
<dbReference type="RefSeq" id="WP_010681623.1">
    <property type="nucleotide sequence ID" value="NZ_BSWF01000003.1"/>
</dbReference>
<evidence type="ECO:0000256" key="1">
    <source>
        <dbReference type="ARBA" id="ARBA00023015"/>
    </source>
</evidence>
<dbReference type="GO" id="GO:0043565">
    <property type="term" value="F:sequence-specific DNA binding"/>
    <property type="evidence" value="ECO:0007669"/>
    <property type="project" value="InterPro"/>
</dbReference>
<dbReference type="SMART" id="SM00344">
    <property type="entry name" value="HTH_ASNC"/>
    <property type="match status" value="1"/>
</dbReference>
<gene>
    <name evidence="7" type="ORF">F126LOC_006565</name>
    <name evidence="6" type="ORF">H4F48_01910</name>
    <name evidence="5" type="ORF">KU74_15180</name>
</gene>
<organism evidence="5 8">
    <name type="scientific">Pectobacterium brasiliense</name>
    <dbReference type="NCBI Taxonomy" id="180957"/>
    <lineage>
        <taxon>Bacteria</taxon>
        <taxon>Pseudomonadati</taxon>
        <taxon>Pseudomonadota</taxon>
        <taxon>Gammaproteobacteria</taxon>
        <taxon>Enterobacterales</taxon>
        <taxon>Pectobacteriaceae</taxon>
        <taxon>Pectobacterium</taxon>
    </lineage>
</organism>
<dbReference type="PANTHER" id="PTHR30154:SF53">
    <property type="entry name" value="HTH-TYPE TRANSCRIPTIONAL REGULATOR LRPC"/>
    <property type="match status" value="1"/>
</dbReference>
<dbReference type="PROSITE" id="PS50956">
    <property type="entry name" value="HTH_ASNC_2"/>
    <property type="match status" value="1"/>
</dbReference>
<evidence type="ECO:0000313" key="8">
    <source>
        <dbReference type="Proteomes" id="UP000029435"/>
    </source>
</evidence>
<dbReference type="SUPFAM" id="SSF54909">
    <property type="entry name" value="Dimeric alpha+beta barrel"/>
    <property type="match status" value="1"/>
</dbReference>
<dbReference type="EMBL" id="JACGET010000002">
    <property type="protein sequence ID" value="MBN3104831.1"/>
    <property type="molecule type" value="Genomic_DNA"/>
</dbReference>
<protein>
    <submittedName>
        <fullName evidence="5 6">AsnC family transcriptional regulator</fullName>
    </submittedName>
</protein>
<dbReference type="Proteomes" id="UP000029435">
    <property type="component" value="Unassembled WGS sequence"/>
</dbReference>
<dbReference type="InterPro" id="IPR011991">
    <property type="entry name" value="ArsR-like_HTH"/>
</dbReference>
<dbReference type="Gene3D" id="1.10.10.10">
    <property type="entry name" value="Winged helix-like DNA-binding domain superfamily/Winged helix DNA-binding domain"/>
    <property type="match status" value="1"/>
</dbReference>
<proteinExistence type="predicted"/>
<reference evidence="7 9" key="3">
    <citation type="submission" date="2020-11" db="EMBL/GenBank/DDBJ databases">
        <title>Complete genome sequence of Pectobacterium brasiliense strain F126.</title>
        <authorList>
            <person name="Miroshnikov K."/>
            <person name="Vo T.N.H."/>
            <person name="Khodykina M.V."/>
            <person name="Kabanova A.P."/>
            <person name="Shneider M."/>
            <person name="Korzhenkov A."/>
            <person name="Toschakov S.V."/>
            <person name="Miroshnikov K.A."/>
            <person name="Ignatov A.N."/>
            <person name="Mikhailova Y.V."/>
            <person name="Shelenkov A."/>
            <person name="Yanushevich Y.G."/>
            <person name="Evseev P.V."/>
        </authorList>
    </citation>
    <scope>NUCLEOTIDE SEQUENCE [LARGE SCALE GENOMIC DNA]</scope>
    <source>
        <strain evidence="7 9">F126</strain>
    </source>
</reference>
<dbReference type="InterPro" id="IPR000485">
    <property type="entry name" value="AsnC-type_HTH_dom"/>
</dbReference>
<dbReference type="InterPro" id="IPR019885">
    <property type="entry name" value="Tscrpt_reg_HTH_AsnC-type_CS"/>
</dbReference>
<evidence type="ECO:0000313" key="9">
    <source>
        <dbReference type="Proteomes" id="UP000269351"/>
    </source>
</evidence>
<dbReference type="PRINTS" id="PR00033">
    <property type="entry name" value="HTHASNC"/>
</dbReference>
<dbReference type="InterPro" id="IPR036390">
    <property type="entry name" value="WH_DNA-bd_sf"/>
</dbReference>
<accession>A0A0M2EYD9</accession>
<dbReference type="SUPFAM" id="SSF46785">
    <property type="entry name" value="Winged helix' DNA-binding domain"/>
    <property type="match status" value="1"/>
</dbReference>
<dbReference type="InterPro" id="IPR019888">
    <property type="entry name" value="Tscrpt_reg_AsnC-like"/>
</dbReference>